<dbReference type="RefSeq" id="WP_136935146.1">
    <property type="nucleotide sequence ID" value="NZ_SSMQ01000080.1"/>
</dbReference>
<protein>
    <recommendedName>
        <fullName evidence="4">Tyrosine specific protein phosphatases domain-containing protein</fullName>
    </recommendedName>
</protein>
<evidence type="ECO:0000256" key="3">
    <source>
        <dbReference type="SAM" id="Phobius"/>
    </source>
</evidence>
<dbReference type="EMBL" id="SSMQ01000080">
    <property type="protein sequence ID" value="TKC97271.1"/>
    <property type="molecule type" value="Genomic_DNA"/>
</dbReference>
<organism evidence="5 6">
    <name type="scientific">Polyangium fumosum</name>
    <dbReference type="NCBI Taxonomy" id="889272"/>
    <lineage>
        <taxon>Bacteria</taxon>
        <taxon>Pseudomonadati</taxon>
        <taxon>Myxococcota</taxon>
        <taxon>Polyangia</taxon>
        <taxon>Polyangiales</taxon>
        <taxon>Polyangiaceae</taxon>
        <taxon>Polyangium</taxon>
    </lineage>
</organism>
<gene>
    <name evidence="5" type="ORF">E8A74_43950</name>
</gene>
<name>A0A4U1ISL9_9BACT</name>
<dbReference type="GO" id="GO:0016791">
    <property type="term" value="F:phosphatase activity"/>
    <property type="evidence" value="ECO:0007669"/>
    <property type="project" value="UniProtKB-ARBA"/>
</dbReference>
<dbReference type="AlphaFoldDB" id="A0A4U1ISL9"/>
<dbReference type="SUPFAM" id="SSF52799">
    <property type="entry name" value="(Phosphotyrosine protein) phosphatases II"/>
    <property type="match status" value="1"/>
</dbReference>
<accession>A0A4U1ISL9</accession>
<comment type="caution">
    <text evidence="5">The sequence shown here is derived from an EMBL/GenBank/DDBJ whole genome shotgun (WGS) entry which is preliminary data.</text>
</comment>
<evidence type="ECO:0000256" key="1">
    <source>
        <dbReference type="ARBA" id="ARBA00022801"/>
    </source>
</evidence>
<evidence type="ECO:0000259" key="4">
    <source>
        <dbReference type="PROSITE" id="PS50056"/>
    </source>
</evidence>
<evidence type="ECO:0000313" key="5">
    <source>
        <dbReference type="EMBL" id="TKC97271.1"/>
    </source>
</evidence>
<feature type="region of interest" description="Disordered" evidence="2">
    <location>
        <begin position="215"/>
        <end position="235"/>
    </location>
</feature>
<dbReference type="Gene3D" id="3.90.190.10">
    <property type="entry name" value="Protein tyrosine phosphatase superfamily"/>
    <property type="match status" value="1"/>
</dbReference>
<dbReference type="InterPro" id="IPR016130">
    <property type="entry name" value="Tyr_Pase_AS"/>
</dbReference>
<dbReference type="Proteomes" id="UP000309215">
    <property type="component" value="Unassembled WGS sequence"/>
</dbReference>
<reference evidence="5 6" key="1">
    <citation type="submission" date="2019-04" db="EMBL/GenBank/DDBJ databases">
        <authorList>
            <person name="Li Y."/>
            <person name="Wang J."/>
        </authorList>
    </citation>
    <scope>NUCLEOTIDE SEQUENCE [LARGE SCALE GENOMIC DNA]</scope>
    <source>
        <strain evidence="5 6">DSM 14668</strain>
    </source>
</reference>
<keyword evidence="6" id="KW-1185">Reference proteome</keyword>
<dbReference type="PANTHER" id="PTHR47216:SF4">
    <property type="entry name" value="OS01G0859400 PROTEIN"/>
    <property type="match status" value="1"/>
</dbReference>
<keyword evidence="3" id="KW-0472">Membrane</keyword>
<keyword evidence="1" id="KW-0378">Hydrolase</keyword>
<dbReference type="InterPro" id="IPR057023">
    <property type="entry name" value="PTP-SAK"/>
</dbReference>
<dbReference type="PROSITE" id="PS50056">
    <property type="entry name" value="TYR_PHOSPHATASE_2"/>
    <property type="match status" value="1"/>
</dbReference>
<dbReference type="OrthoDB" id="194849at2"/>
<dbReference type="Pfam" id="PF22784">
    <property type="entry name" value="PTP-SAK"/>
    <property type="match status" value="1"/>
</dbReference>
<dbReference type="PROSITE" id="PS00383">
    <property type="entry name" value="TYR_PHOSPHATASE_1"/>
    <property type="match status" value="1"/>
</dbReference>
<evidence type="ECO:0000313" key="6">
    <source>
        <dbReference type="Proteomes" id="UP000309215"/>
    </source>
</evidence>
<sequence>MKYVFFFLLLALAQGVCVALLAHPARHLLLWPALSCVVLAYAYARNRPHLVLGKSSDGRISWFWTTLNLPWLFFTWTTWIVLAVFSREPRVSRLEGTNIHLGRWPLLGPDLSRFDVVVDLAAELPRWYRFAHRYEALPNLDGMPLVHDMPRVEIGPDTVVLVHCAQGHGRTASFVALLLCRRGITSTVEEAIALIHDGRPLARMSRSQRRAVVAKLNVQPPADDAGREEEKGARE</sequence>
<keyword evidence="3" id="KW-0812">Transmembrane</keyword>
<dbReference type="PANTHER" id="PTHR47216">
    <property type="match status" value="1"/>
</dbReference>
<keyword evidence="3" id="KW-1133">Transmembrane helix</keyword>
<dbReference type="InterPro" id="IPR029021">
    <property type="entry name" value="Prot-tyrosine_phosphatase-like"/>
</dbReference>
<proteinExistence type="predicted"/>
<feature type="compositionally biased region" description="Basic and acidic residues" evidence="2">
    <location>
        <begin position="224"/>
        <end position="235"/>
    </location>
</feature>
<feature type="transmembrane region" description="Helical" evidence="3">
    <location>
        <begin position="64"/>
        <end position="85"/>
    </location>
</feature>
<feature type="domain" description="Tyrosine specific protein phosphatases" evidence="4">
    <location>
        <begin position="140"/>
        <end position="210"/>
    </location>
</feature>
<dbReference type="InterPro" id="IPR000387">
    <property type="entry name" value="Tyr_Pase_dom"/>
</dbReference>
<evidence type="ECO:0000256" key="2">
    <source>
        <dbReference type="SAM" id="MobiDB-lite"/>
    </source>
</evidence>